<evidence type="ECO:0000313" key="2">
    <source>
        <dbReference type="Proteomes" id="UP001372338"/>
    </source>
</evidence>
<protein>
    <submittedName>
        <fullName evidence="1">Uncharacterized protein</fullName>
    </submittedName>
</protein>
<name>A0AAN9HWR9_CROPI</name>
<evidence type="ECO:0000313" key="1">
    <source>
        <dbReference type="EMBL" id="KAK7256629.1"/>
    </source>
</evidence>
<proteinExistence type="predicted"/>
<dbReference type="AlphaFoldDB" id="A0AAN9HWR9"/>
<gene>
    <name evidence="1" type="ORF">RIF29_30083</name>
</gene>
<keyword evidence="2" id="KW-1185">Reference proteome</keyword>
<comment type="caution">
    <text evidence="1">The sequence shown here is derived from an EMBL/GenBank/DDBJ whole genome shotgun (WGS) entry which is preliminary data.</text>
</comment>
<dbReference type="Proteomes" id="UP001372338">
    <property type="component" value="Unassembled WGS sequence"/>
</dbReference>
<reference evidence="1 2" key="1">
    <citation type="submission" date="2024-01" db="EMBL/GenBank/DDBJ databases">
        <title>The genomes of 5 underutilized Papilionoideae crops provide insights into root nodulation and disease resistanc.</title>
        <authorList>
            <person name="Yuan L."/>
        </authorList>
    </citation>
    <scope>NUCLEOTIDE SEQUENCE [LARGE SCALE GENOMIC DNA]</scope>
    <source>
        <strain evidence="1">ZHUSHIDOU_FW_LH</strain>
        <tissue evidence="1">Leaf</tissue>
    </source>
</reference>
<organism evidence="1 2">
    <name type="scientific">Crotalaria pallida</name>
    <name type="common">Smooth rattlebox</name>
    <name type="synonym">Crotalaria striata</name>
    <dbReference type="NCBI Taxonomy" id="3830"/>
    <lineage>
        <taxon>Eukaryota</taxon>
        <taxon>Viridiplantae</taxon>
        <taxon>Streptophyta</taxon>
        <taxon>Embryophyta</taxon>
        <taxon>Tracheophyta</taxon>
        <taxon>Spermatophyta</taxon>
        <taxon>Magnoliopsida</taxon>
        <taxon>eudicotyledons</taxon>
        <taxon>Gunneridae</taxon>
        <taxon>Pentapetalae</taxon>
        <taxon>rosids</taxon>
        <taxon>fabids</taxon>
        <taxon>Fabales</taxon>
        <taxon>Fabaceae</taxon>
        <taxon>Papilionoideae</taxon>
        <taxon>50 kb inversion clade</taxon>
        <taxon>genistoids sensu lato</taxon>
        <taxon>core genistoids</taxon>
        <taxon>Crotalarieae</taxon>
        <taxon>Crotalaria</taxon>
    </lineage>
</organism>
<accession>A0AAN9HWR9</accession>
<dbReference type="EMBL" id="JAYWIO010000006">
    <property type="protein sequence ID" value="KAK7256629.1"/>
    <property type="molecule type" value="Genomic_DNA"/>
</dbReference>
<sequence length="136" mass="15004">MTLPIHRPPRLAFHFCTTHYALNPPSLLPCLRTAHCPLLCSTPSAMLFTITTKAQIRKGMRSTDETEGKGIKIGEKLDDRNNNPDGFGCLVLILGRALEELGASMFNKFCSSDSAKRQQQLTSGPTAALYFNFIFA</sequence>